<keyword evidence="4" id="KW-1185">Reference proteome</keyword>
<dbReference type="STRING" id="1223545.GS4_08_00390"/>
<accession>M0QFS3</accession>
<keyword evidence="2" id="KW-0812">Transmembrane</keyword>
<dbReference type="OrthoDB" id="4373750at2"/>
<dbReference type="EMBL" id="BANX01000008">
    <property type="protein sequence ID" value="GAC67455.1"/>
    <property type="molecule type" value="Genomic_DNA"/>
</dbReference>
<keyword evidence="2" id="KW-1133">Transmembrane helix</keyword>
<feature type="region of interest" description="Disordered" evidence="1">
    <location>
        <begin position="301"/>
        <end position="335"/>
    </location>
</feature>
<name>M0QFS3_9ACTN</name>
<feature type="compositionally biased region" description="Basic and acidic residues" evidence="1">
    <location>
        <begin position="315"/>
        <end position="324"/>
    </location>
</feature>
<sequence length="359" mass="36280">MSQGNGGPIAGTALGVSVIEDQIASVVRGADGQVLASNLVDLRDGRPQTVVDAIDELATSVPYHVETIGIACARPSIQAHLTSALSFGPGSPDWHRRVFVTDLPAALAEVARTEATRGGVVALVDLGRDGAPSPGLSIVTVDTATGEVLGTSEFADGTPGAVTDPSGATALADAIHSTPGSDSVNTAIVTGAGAELPGVAPALEYALGRPVRVANQPSLAPAVGSAVVAQTPPPEPVGVVGPSSTVSRRWWMIGGAVAAALLLGAIAVTAVYATVSTRQDSAVPSVVTTTVTEQPSRATVTRTAEPVTETVTESESARPRETVTRESTVTRTRPGTTVTLTETETVYPSGAASELPSFR</sequence>
<reference evidence="3 4" key="1">
    <citation type="submission" date="2013-01" db="EMBL/GenBank/DDBJ databases">
        <title>Whole genome shotgun sequence of Gordonia soli NBRC 108243.</title>
        <authorList>
            <person name="Isaki-Nakamura S."/>
            <person name="Hosoyama A."/>
            <person name="Tsuchikane K."/>
            <person name="Ando Y."/>
            <person name="Baba S."/>
            <person name="Ohji S."/>
            <person name="Hamada M."/>
            <person name="Tamura T."/>
            <person name="Yamazoe A."/>
            <person name="Yamazaki S."/>
            <person name="Fujita N."/>
        </authorList>
    </citation>
    <scope>NUCLEOTIDE SEQUENCE [LARGE SCALE GENOMIC DNA]</scope>
    <source>
        <strain evidence="3 4">NBRC 108243</strain>
    </source>
</reference>
<feature type="compositionally biased region" description="Low complexity" evidence="1">
    <location>
        <begin position="301"/>
        <end position="314"/>
    </location>
</feature>
<comment type="caution">
    <text evidence="3">The sequence shown here is derived from an EMBL/GenBank/DDBJ whole genome shotgun (WGS) entry which is preliminary data.</text>
</comment>
<keyword evidence="2" id="KW-0472">Membrane</keyword>
<dbReference type="AlphaFoldDB" id="M0QFS3"/>
<proteinExistence type="predicted"/>
<evidence type="ECO:0000313" key="4">
    <source>
        <dbReference type="Proteomes" id="UP000011666"/>
    </source>
</evidence>
<gene>
    <name evidence="3" type="ORF">GS4_08_00390</name>
</gene>
<evidence type="ECO:0000256" key="1">
    <source>
        <dbReference type="SAM" id="MobiDB-lite"/>
    </source>
</evidence>
<evidence type="ECO:0000256" key="2">
    <source>
        <dbReference type="SAM" id="Phobius"/>
    </source>
</evidence>
<organism evidence="3 4">
    <name type="scientific">Gordonia soli NBRC 108243</name>
    <dbReference type="NCBI Taxonomy" id="1223545"/>
    <lineage>
        <taxon>Bacteria</taxon>
        <taxon>Bacillati</taxon>
        <taxon>Actinomycetota</taxon>
        <taxon>Actinomycetes</taxon>
        <taxon>Mycobacteriales</taxon>
        <taxon>Gordoniaceae</taxon>
        <taxon>Gordonia</taxon>
    </lineage>
</organism>
<protein>
    <submittedName>
        <fullName evidence="3">Uncharacterized protein</fullName>
    </submittedName>
</protein>
<feature type="compositionally biased region" description="Low complexity" evidence="1">
    <location>
        <begin position="325"/>
        <end position="335"/>
    </location>
</feature>
<feature type="transmembrane region" description="Helical" evidence="2">
    <location>
        <begin position="250"/>
        <end position="275"/>
    </location>
</feature>
<dbReference type="Proteomes" id="UP000011666">
    <property type="component" value="Unassembled WGS sequence"/>
</dbReference>
<dbReference type="eggNOG" id="ENOG5033SVC">
    <property type="taxonomic scope" value="Bacteria"/>
</dbReference>
<evidence type="ECO:0000313" key="3">
    <source>
        <dbReference type="EMBL" id="GAC67455.1"/>
    </source>
</evidence>
<dbReference type="RefSeq" id="WP_007618677.1">
    <property type="nucleotide sequence ID" value="NZ_BANX01000008.1"/>
</dbReference>